<protein>
    <submittedName>
        <fullName evidence="1">Uncharacterized protein</fullName>
    </submittedName>
</protein>
<proteinExistence type="predicted"/>
<dbReference type="Proteomes" id="UP001638806">
    <property type="component" value="Unassembled WGS sequence"/>
</dbReference>
<evidence type="ECO:0000313" key="2">
    <source>
        <dbReference type="Proteomes" id="UP001638806"/>
    </source>
</evidence>
<evidence type="ECO:0000313" key="1">
    <source>
        <dbReference type="EMBL" id="KAL3965315.1"/>
    </source>
</evidence>
<sequence length="322" mass="35199">MALPQNVFASLGSLLYGYDLGVIAEAIASENFKAKFGDNPDERLAARSCPSSRGAFFGALFAGPIGDRFGRKLTILIGSIIFCLGGALQTAAMNINYLYSGRCLAGVGIGFLVMIVPLYQAELCHPSIRGRVTSLQQFMLGVGALAAAWISYGAYIGFDADDSRQWRVSLGIQIIPGVILGLLILLFPESPRWLIDHGRADEGLITLAKLHAHGDTNDVWVRAEFDQIQESITFEHDNAAKSYSELFRDRSCFRRLLLACALQASVQMTGVSAIQYYSVEIYAKIGIAGDETLRYQAISSVIALVAQFLCMMLIDHTGRRWP</sequence>
<name>A0ACC4EBW9_PURLI</name>
<organism evidence="1 2">
    <name type="scientific">Purpureocillium lilacinum</name>
    <name type="common">Paecilomyces lilacinus</name>
    <dbReference type="NCBI Taxonomy" id="33203"/>
    <lineage>
        <taxon>Eukaryota</taxon>
        <taxon>Fungi</taxon>
        <taxon>Dikarya</taxon>
        <taxon>Ascomycota</taxon>
        <taxon>Pezizomycotina</taxon>
        <taxon>Sordariomycetes</taxon>
        <taxon>Hypocreomycetidae</taxon>
        <taxon>Hypocreales</taxon>
        <taxon>Ophiocordycipitaceae</taxon>
        <taxon>Purpureocillium</taxon>
    </lineage>
</organism>
<comment type="caution">
    <text evidence="1">The sequence shown here is derived from an EMBL/GenBank/DDBJ whole genome shotgun (WGS) entry which is preliminary data.</text>
</comment>
<keyword evidence="2" id="KW-1185">Reference proteome</keyword>
<accession>A0ACC4EBW9</accession>
<gene>
    <name evidence="1" type="ORF">ACCO45_002319</name>
</gene>
<dbReference type="EMBL" id="JBGNUJ010000002">
    <property type="protein sequence ID" value="KAL3965315.1"/>
    <property type="molecule type" value="Genomic_DNA"/>
</dbReference>
<reference evidence="1" key="1">
    <citation type="submission" date="2024-12" db="EMBL/GenBank/DDBJ databases">
        <title>Comparative genomics and development of molecular markers within Purpureocillium lilacinum and among Purpureocillium species.</title>
        <authorList>
            <person name="Yeh Z.-Y."/>
            <person name="Ni N.-T."/>
            <person name="Lo P.-H."/>
            <person name="Mushyakhwo K."/>
            <person name="Lin C.-F."/>
            <person name="Nai Y.-S."/>
        </authorList>
    </citation>
    <scope>NUCLEOTIDE SEQUENCE</scope>
    <source>
        <strain evidence="1">NCHU-NPUST-175</strain>
    </source>
</reference>